<dbReference type="InterPro" id="IPR003838">
    <property type="entry name" value="ABC3_permease_C"/>
</dbReference>
<keyword evidence="2" id="KW-1003">Cell membrane</keyword>
<evidence type="ECO:0000259" key="8">
    <source>
        <dbReference type="Pfam" id="PF02687"/>
    </source>
</evidence>
<dbReference type="PANTHER" id="PTHR30572:SF4">
    <property type="entry name" value="ABC TRANSPORTER PERMEASE YTRF"/>
    <property type="match status" value="1"/>
</dbReference>
<keyword evidence="5 7" id="KW-0472">Membrane</keyword>
<dbReference type="Pfam" id="PF02687">
    <property type="entry name" value="FtsX"/>
    <property type="match status" value="1"/>
</dbReference>
<evidence type="ECO:0000256" key="4">
    <source>
        <dbReference type="ARBA" id="ARBA00022989"/>
    </source>
</evidence>
<evidence type="ECO:0000256" key="5">
    <source>
        <dbReference type="ARBA" id="ARBA00023136"/>
    </source>
</evidence>
<dbReference type="AlphaFoldDB" id="A0A1G7TCE3"/>
<feature type="transmembrane region" description="Helical" evidence="7">
    <location>
        <begin position="297"/>
        <end position="330"/>
    </location>
</feature>
<feature type="transmembrane region" description="Helical" evidence="7">
    <location>
        <begin position="252"/>
        <end position="276"/>
    </location>
</feature>
<feature type="transmembrane region" description="Helical" evidence="7">
    <location>
        <begin position="19"/>
        <end position="39"/>
    </location>
</feature>
<feature type="domain" description="ABC3 transporter permease C-terminal" evidence="8">
    <location>
        <begin position="256"/>
        <end position="371"/>
    </location>
</feature>
<sequence>MTLTDIAIQNLRRRKGKTLFLLLTFILVVAISVTLNSLAKNMQADLQKSLTQYGANVVITPKSEQFTLSYGGLSVPGVNYEVKHLSAETLTLLKSYPDLMLNSIAPKIIGSASSTKNRYLIIGVDFPSEVKMKPWWHIDGRFPSEQEVLIGYGLAKQEHLAIGDTLELNRQIYSIVGIMQSTGGSEDNGVFTDFSTARWITGIDSWSMIELNTAQPANTAALLSKVLPEAKVSEISQLVQGTQENIDRFTSFSLLSSLILGLIAILIIFATTTGNINDRITEIGIFRAIGFRRQHILAIFIREILLISLAGGIIGYLLGILTSALIAPMVLQKSMSFAFHPFIALTAIGASVIIGIVSILFPAWLAINIDPVEALSSI</sequence>
<gene>
    <name evidence="10" type="ORF">SAMN05443529_102160</name>
</gene>
<evidence type="ECO:0000256" key="1">
    <source>
        <dbReference type="ARBA" id="ARBA00004651"/>
    </source>
</evidence>
<dbReference type="PANTHER" id="PTHR30572">
    <property type="entry name" value="MEMBRANE COMPONENT OF TRANSPORTER-RELATED"/>
    <property type="match status" value="1"/>
</dbReference>
<feature type="domain" description="MacB-like periplasmic core" evidence="9">
    <location>
        <begin position="18"/>
        <end position="224"/>
    </location>
</feature>
<name>A0A1G7TCE3_9FIRM</name>
<proteinExistence type="inferred from homology"/>
<dbReference type="STRING" id="1121419.SAMN05443529_102160"/>
<evidence type="ECO:0000256" key="6">
    <source>
        <dbReference type="ARBA" id="ARBA00038076"/>
    </source>
</evidence>
<keyword evidence="4 7" id="KW-1133">Transmembrane helix</keyword>
<keyword evidence="3 7" id="KW-0812">Transmembrane</keyword>
<dbReference type="Pfam" id="PF12704">
    <property type="entry name" value="MacB_PCD"/>
    <property type="match status" value="1"/>
</dbReference>
<dbReference type="InterPro" id="IPR050250">
    <property type="entry name" value="Macrolide_Exporter_MacB"/>
</dbReference>
<comment type="similarity">
    <text evidence="6">Belongs to the ABC-4 integral membrane protein family.</text>
</comment>
<accession>A0A1G7TCE3</accession>
<dbReference type="OrthoDB" id="239678at2"/>
<evidence type="ECO:0000313" key="10">
    <source>
        <dbReference type="EMBL" id="SDG32270.1"/>
    </source>
</evidence>
<dbReference type="Proteomes" id="UP000198656">
    <property type="component" value="Unassembled WGS sequence"/>
</dbReference>
<evidence type="ECO:0000259" key="9">
    <source>
        <dbReference type="Pfam" id="PF12704"/>
    </source>
</evidence>
<organism evidence="10 11">
    <name type="scientific">Desulfosporosinus hippei DSM 8344</name>
    <dbReference type="NCBI Taxonomy" id="1121419"/>
    <lineage>
        <taxon>Bacteria</taxon>
        <taxon>Bacillati</taxon>
        <taxon>Bacillota</taxon>
        <taxon>Clostridia</taxon>
        <taxon>Eubacteriales</taxon>
        <taxon>Desulfitobacteriaceae</taxon>
        <taxon>Desulfosporosinus</taxon>
    </lineage>
</organism>
<reference evidence="11" key="1">
    <citation type="submission" date="2016-10" db="EMBL/GenBank/DDBJ databases">
        <authorList>
            <person name="Varghese N."/>
            <person name="Submissions S."/>
        </authorList>
    </citation>
    <scope>NUCLEOTIDE SEQUENCE [LARGE SCALE GENOMIC DNA]</scope>
    <source>
        <strain evidence="11">DSM 8344</strain>
    </source>
</reference>
<comment type="subcellular location">
    <subcellularLocation>
        <location evidence="1">Cell membrane</location>
        <topology evidence="1">Multi-pass membrane protein</topology>
    </subcellularLocation>
</comment>
<dbReference type="GO" id="GO:0022857">
    <property type="term" value="F:transmembrane transporter activity"/>
    <property type="evidence" value="ECO:0007669"/>
    <property type="project" value="TreeGrafter"/>
</dbReference>
<protein>
    <submittedName>
        <fullName evidence="10">Putative ABC transport system permease protein</fullName>
    </submittedName>
</protein>
<evidence type="ECO:0000256" key="2">
    <source>
        <dbReference type="ARBA" id="ARBA00022475"/>
    </source>
</evidence>
<evidence type="ECO:0000313" key="11">
    <source>
        <dbReference type="Proteomes" id="UP000198656"/>
    </source>
</evidence>
<dbReference type="GO" id="GO:0005886">
    <property type="term" value="C:plasma membrane"/>
    <property type="evidence" value="ECO:0007669"/>
    <property type="project" value="UniProtKB-SubCell"/>
</dbReference>
<keyword evidence="11" id="KW-1185">Reference proteome</keyword>
<feature type="transmembrane region" description="Helical" evidence="7">
    <location>
        <begin position="342"/>
        <end position="367"/>
    </location>
</feature>
<dbReference type="EMBL" id="FNCP01000002">
    <property type="protein sequence ID" value="SDG32270.1"/>
    <property type="molecule type" value="Genomic_DNA"/>
</dbReference>
<dbReference type="InterPro" id="IPR025857">
    <property type="entry name" value="MacB_PCD"/>
</dbReference>
<evidence type="ECO:0000256" key="7">
    <source>
        <dbReference type="SAM" id="Phobius"/>
    </source>
</evidence>
<evidence type="ECO:0000256" key="3">
    <source>
        <dbReference type="ARBA" id="ARBA00022692"/>
    </source>
</evidence>
<dbReference type="RefSeq" id="WP_092329473.1">
    <property type="nucleotide sequence ID" value="NZ_FNCP01000002.1"/>
</dbReference>